<gene>
    <name evidence="1" type="ORF">UC8_11060</name>
</gene>
<dbReference type="Gene3D" id="3.40.50.2000">
    <property type="entry name" value="Glycogen Phosphorylase B"/>
    <property type="match status" value="2"/>
</dbReference>
<dbReference type="Pfam" id="PF13692">
    <property type="entry name" value="Glyco_trans_1_4"/>
    <property type="match status" value="1"/>
</dbReference>
<sequence>MANTVTIVAWQALPAVFPDAGDRIGGLETAAWQFATGLARQGDWKVQLVVRCDSRRPSTVVDGVRVIPITDRWLAIRRNVAKCIDVPDRRITRFQVSLLWQVPLLAFTWPWRSRDVSGFEPDPRLLPIDSDVWIAMGVSRESAAVISTAAAQRRPSLLMIRSAADLSEDYADGGPQTTSPYGESSQACRHAIDSATMVVCQAAYQQRQLRSRFGREGALVRNAIDLSHWRSTTVATAPPAGYVLWIGRYETFHKRIDRAIAIARGCPQIPFRLVANPSDEAVEQSVLESLPDNVTLLDYVPHDQMPAMFAGASVFLSTGSAHYEGFPNVLLQAAATDTPIVSLEDFDGFVKTSCSGIVCEDDRQAATAIGEFVQGKRTIDHAAVQAYVEQHHSPAKVINELARVIRASG</sequence>
<dbReference type="OrthoDB" id="9775208at2"/>
<name>A0A5B9QNS4_9BACT</name>
<dbReference type="GO" id="GO:0016740">
    <property type="term" value="F:transferase activity"/>
    <property type="evidence" value="ECO:0007669"/>
    <property type="project" value="UniProtKB-KW"/>
</dbReference>
<dbReference type="SUPFAM" id="SSF53756">
    <property type="entry name" value="UDP-Glycosyltransferase/glycogen phosphorylase"/>
    <property type="match status" value="1"/>
</dbReference>
<keyword evidence="2" id="KW-1185">Reference proteome</keyword>
<proteinExistence type="predicted"/>
<dbReference type="CDD" id="cd03801">
    <property type="entry name" value="GT4_PimA-like"/>
    <property type="match status" value="1"/>
</dbReference>
<organism evidence="1 2">
    <name type="scientific">Roseimaritima ulvae</name>
    <dbReference type="NCBI Taxonomy" id="980254"/>
    <lineage>
        <taxon>Bacteria</taxon>
        <taxon>Pseudomonadati</taxon>
        <taxon>Planctomycetota</taxon>
        <taxon>Planctomycetia</taxon>
        <taxon>Pirellulales</taxon>
        <taxon>Pirellulaceae</taxon>
        <taxon>Roseimaritima</taxon>
    </lineage>
</organism>
<evidence type="ECO:0000313" key="2">
    <source>
        <dbReference type="Proteomes" id="UP000325286"/>
    </source>
</evidence>
<dbReference type="RefSeq" id="WP_084428134.1">
    <property type="nucleotide sequence ID" value="NZ_CP042914.1"/>
</dbReference>
<dbReference type="AlphaFoldDB" id="A0A5B9QNS4"/>
<evidence type="ECO:0000313" key="1">
    <source>
        <dbReference type="EMBL" id="QEG39145.1"/>
    </source>
</evidence>
<accession>A0A5B9QNS4</accession>
<dbReference type="PANTHER" id="PTHR12526">
    <property type="entry name" value="GLYCOSYLTRANSFERASE"/>
    <property type="match status" value="1"/>
</dbReference>
<dbReference type="Proteomes" id="UP000325286">
    <property type="component" value="Chromosome"/>
</dbReference>
<dbReference type="PANTHER" id="PTHR12526:SF626">
    <property type="entry name" value="GLL4300 PROTEIN"/>
    <property type="match status" value="1"/>
</dbReference>
<keyword evidence="1" id="KW-0808">Transferase</keyword>
<dbReference type="KEGG" id="rul:UC8_11060"/>
<protein>
    <submittedName>
        <fullName evidence="1">Glycosyl transferases group 1</fullName>
    </submittedName>
</protein>
<reference evidence="1 2" key="1">
    <citation type="submission" date="2019-08" db="EMBL/GenBank/DDBJ databases">
        <title>Deep-cultivation of Planctomycetes and their phenomic and genomic characterization uncovers novel biology.</title>
        <authorList>
            <person name="Wiegand S."/>
            <person name="Jogler M."/>
            <person name="Boedeker C."/>
            <person name="Pinto D."/>
            <person name="Vollmers J."/>
            <person name="Rivas-Marin E."/>
            <person name="Kohn T."/>
            <person name="Peeters S.H."/>
            <person name="Heuer A."/>
            <person name="Rast P."/>
            <person name="Oberbeckmann S."/>
            <person name="Bunk B."/>
            <person name="Jeske O."/>
            <person name="Meyerdierks A."/>
            <person name="Storesund J.E."/>
            <person name="Kallscheuer N."/>
            <person name="Luecker S."/>
            <person name="Lage O.M."/>
            <person name="Pohl T."/>
            <person name="Merkel B.J."/>
            <person name="Hornburger P."/>
            <person name="Mueller R.-W."/>
            <person name="Bruemmer F."/>
            <person name="Labrenz M."/>
            <person name="Spormann A.M."/>
            <person name="Op den Camp H."/>
            <person name="Overmann J."/>
            <person name="Amann R."/>
            <person name="Jetten M.S.M."/>
            <person name="Mascher T."/>
            <person name="Medema M.H."/>
            <person name="Devos D.P."/>
            <person name="Kaster A.-K."/>
            <person name="Ovreas L."/>
            <person name="Rohde M."/>
            <person name="Galperin M.Y."/>
            <person name="Jogler C."/>
        </authorList>
    </citation>
    <scope>NUCLEOTIDE SEQUENCE [LARGE SCALE GENOMIC DNA]</scope>
    <source>
        <strain evidence="1 2">UC8</strain>
    </source>
</reference>
<dbReference type="EMBL" id="CP042914">
    <property type="protein sequence ID" value="QEG39145.1"/>
    <property type="molecule type" value="Genomic_DNA"/>
</dbReference>